<protein>
    <submittedName>
        <fullName evidence="2">Uncharacterized protein</fullName>
    </submittedName>
</protein>
<dbReference type="Proteomes" id="UP000233551">
    <property type="component" value="Unassembled WGS sequence"/>
</dbReference>
<feature type="compositionally biased region" description="Basic and acidic residues" evidence="1">
    <location>
        <begin position="43"/>
        <end position="55"/>
    </location>
</feature>
<accession>A0A2I0JEU5</accession>
<feature type="compositionally biased region" description="Low complexity" evidence="1">
    <location>
        <begin position="33"/>
        <end position="42"/>
    </location>
</feature>
<comment type="caution">
    <text evidence="2">The sequence shown here is derived from an EMBL/GenBank/DDBJ whole genome shotgun (WGS) entry which is preliminary data.</text>
</comment>
<feature type="compositionally biased region" description="Basic and acidic residues" evidence="1">
    <location>
        <begin position="23"/>
        <end position="32"/>
    </location>
</feature>
<dbReference type="EMBL" id="PGOL01001771">
    <property type="protein sequence ID" value="PKI54771.1"/>
    <property type="molecule type" value="Genomic_DNA"/>
</dbReference>
<organism evidence="2 3">
    <name type="scientific">Punica granatum</name>
    <name type="common">Pomegranate</name>
    <dbReference type="NCBI Taxonomy" id="22663"/>
    <lineage>
        <taxon>Eukaryota</taxon>
        <taxon>Viridiplantae</taxon>
        <taxon>Streptophyta</taxon>
        <taxon>Embryophyta</taxon>
        <taxon>Tracheophyta</taxon>
        <taxon>Spermatophyta</taxon>
        <taxon>Magnoliopsida</taxon>
        <taxon>eudicotyledons</taxon>
        <taxon>Gunneridae</taxon>
        <taxon>Pentapetalae</taxon>
        <taxon>rosids</taxon>
        <taxon>malvids</taxon>
        <taxon>Myrtales</taxon>
        <taxon>Lythraceae</taxon>
        <taxon>Punica</taxon>
    </lineage>
</organism>
<keyword evidence="3" id="KW-1185">Reference proteome</keyword>
<reference evidence="2 3" key="1">
    <citation type="submission" date="2017-11" db="EMBL/GenBank/DDBJ databases">
        <title>De-novo sequencing of pomegranate (Punica granatum L.) genome.</title>
        <authorList>
            <person name="Akparov Z."/>
            <person name="Amiraslanov A."/>
            <person name="Hajiyeva S."/>
            <person name="Abbasov M."/>
            <person name="Kaur K."/>
            <person name="Hamwieh A."/>
            <person name="Solovyev V."/>
            <person name="Salamov A."/>
            <person name="Braich B."/>
            <person name="Kosarev P."/>
            <person name="Mahmoud A."/>
            <person name="Hajiyev E."/>
            <person name="Babayeva S."/>
            <person name="Izzatullayeva V."/>
            <person name="Mammadov A."/>
            <person name="Mammadov A."/>
            <person name="Sharifova S."/>
            <person name="Ojaghi J."/>
            <person name="Eynullazada K."/>
            <person name="Bayramov B."/>
            <person name="Abdulazimova A."/>
            <person name="Shahmuradov I."/>
        </authorList>
    </citation>
    <scope>NUCLEOTIDE SEQUENCE [LARGE SCALE GENOMIC DNA]</scope>
    <source>
        <strain evidence="3">cv. AG2017</strain>
        <tissue evidence="2">Leaf</tissue>
    </source>
</reference>
<sequence>MPGVDKWDDEQLNLSHSVNGIEKVARLDEDKLSPSAKSTSSSEVERSGELERPGKVDLLGAPRQSRPLLGMQQRHLGKLERLASLSSPEKRGGEDGEEDSLLEENRGSESMVGPIDCQLSSTFVVVGQQNENHVPVCVINPFVFSARSIGPGEAAKTESLRSGRLLPWLHFGEKERMNVPVRILRPARGKMGTASKDSFKFNAPASEFVAWLQAQRLPHLSASIILPLLLVAVALQRWPGHGAGSWFV</sequence>
<evidence type="ECO:0000256" key="1">
    <source>
        <dbReference type="SAM" id="MobiDB-lite"/>
    </source>
</evidence>
<proteinExistence type="predicted"/>
<evidence type="ECO:0000313" key="2">
    <source>
        <dbReference type="EMBL" id="PKI54771.1"/>
    </source>
</evidence>
<evidence type="ECO:0000313" key="3">
    <source>
        <dbReference type="Proteomes" id="UP000233551"/>
    </source>
</evidence>
<feature type="region of interest" description="Disordered" evidence="1">
    <location>
        <begin position="1"/>
        <end position="111"/>
    </location>
</feature>
<dbReference type="AlphaFoldDB" id="A0A2I0JEU5"/>
<name>A0A2I0JEU5_PUNGR</name>
<gene>
    <name evidence="2" type="ORF">CRG98_024873</name>
</gene>